<feature type="non-terminal residue" evidence="1">
    <location>
        <position position="1"/>
    </location>
</feature>
<protein>
    <recommendedName>
        <fullName evidence="3">DUF1985 domain-containing protein</fullName>
    </recommendedName>
</protein>
<name>A0A2P5E3K3_PARAD</name>
<keyword evidence="2" id="KW-1185">Reference proteome</keyword>
<sequence length="80" mass="9227">VKSKNLAELQFFIGDSNLRFGLDEFMLITALNFSKDPDVVKYKSMSSSMRLREIYLNNEANVRSDELEAAFLNCKEKKDV</sequence>
<organism evidence="1 2">
    <name type="scientific">Parasponia andersonii</name>
    <name type="common">Sponia andersonii</name>
    <dbReference type="NCBI Taxonomy" id="3476"/>
    <lineage>
        <taxon>Eukaryota</taxon>
        <taxon>Viridiplantae</taxon>
        <taxon>Streptophyta</taxon>
        <taxon>Embryophyta</taxon>
        <taxon>Tracheophyta</taxon>
        <taxon>Spermatophyta</taxon>
        <taxon>Magnoliopsida</taxon>
        <taxon>eudicotyledons</taxon>
        <taxon>Gunneridae</taxon>
        <taxon>Pentapetalae</taxon>
        <taxon>rosids</taxon>
        <taxon>fabids</taxon>
        <taxon>Rosales</taxon>
        <taxon>Cannabaceae</taxon>
        <taxon>Parasponia</taxon>
    </lineage>
</organism>
<accession>A0A2P5E3K3</accession>
<comment type="caution">
    <text evidence="1">The sequence shown here is derived from an EMBL/GenBank/DDBJ whole genome shotgun (WGS) entry which is preliminary data.</text>
</comment>
<dbReference type="AlphaFoldDB" id="A0A2P5E3K3"/>
<evidence type="ECO:0008006" key="3">
    <source>
        <dbReference type="Google" id="ProtNLM"/>
    </source>
</evidence>
<reference evidence="2" key="1">
    <citation type="submission" date="2016-06" db="EMBL/GenBank/DDBJ databases">
        <title>Parallel loss of symbiosis genes in relatives of nitrogen-fixing non-legume Parasponia.</title>
        <authorList>
            <person name="Van Velzen R."/>
            <person name="Holmer R."/>
            <person name="Bu F."/>
            <person name="Rutten L."/>
            <person name="Van Zeijl A."/>
            <person name="Liu W."/>
            <person name="Santuari L."/>
            <person name="Cao Q."/>
            <person name="Sharma T."/>
            <person name="Shen D."/>
            <person name="Roswanjaya Y."/>
            <person name="Wardhani T."/>
            <person name="Kalhor M.S."/>
            <person name="Jansen J."/>
            <person name="Van den Hoogen J."/>
            <person name="Gungor B."/>
            <person name="Hartog M."/>
            <person name="Hontelez J."/>
            <person name="Verver J."/>
            <person name="Yang W.-C."/>
            <person name="Schijlen E."/>
            <person name="Repin R."/>
            <person name="Schilthuizen M."/>
            <person name="Schranz E."/>
            <person name="Heidstra R."/>
            <person name="Miyata K."/>
            <person name="Fedorova E."/>
            <person name="Kohlen W."/>
            <person name="Bisseling T."/>
            <person name="Smit S."/>
            <person name="Geurts R."/>
        </authorList>
    </citation>
    <scope>NUCLEOTIDE SEQUENCE [LARGE SCALE GENOMIC DNA]</scope>
    <source>
        <strain evidence="2">cv. WU1-14</strain>
    </source>
</reference>
<dbReference type="Proteomes" id="UP000237105">
    <property type="component" value="Unassembled WGS sequence"/>
</dbReference>
<evidence type="ECO:0000313" key="1">
    <source>
        <dbReference type="EMBL" id="PON80090.1"/>
    </source>
</evidence>
<evidence type="ECO:0000313" key="2">
    <source>
        <dbReference type="Proteomes" id="UP000237105"/>
    </source>
</evidence>
<dbReference type="OrthoDB" id="1930729at2759"/>
<dbReference type="PANTHER" id="PTHR48449:SF1">
    <property type="entry name" value="DUF1985 DOMAIN-CONTAINING PROTEIN"/>
    <property type="match status" value="1"/>
</dbReference>
<gene>
    <name evidence="1" type="ORF">PanWU01x14_005400</name>
</gene>
<proteinExistence type="predicted"/>
<dbReference type="PANTHER" id="PTHR48449">
    <property type="entry name" value="DUF1985 DOMAIN-CONTAINING PROTEIN"/>
    <property type="match status" value="1"/>
</dbReference>
<dbReference type="EMBL" id="JXTB01000002">
    <property type="protein sequence ID" value="PON80090.1"/>
    <property type="molecule type" value="Genomic_DNA"/>
</dbReference>